<feature type="domain" description="PAS" evidence="8">
    <location>
        <begin position="61"/>
        <end position="107"/>
    </location>
</feature>
<dbReference type="InterPro" id="IPR036097">
    <property type="entry name" value="HisK_dim/P_sf"/>
</dbReference>
<dbReference type="Gene3D" id="1.10.287.130">
    <property type="match status" value="1"/>
</dbReference>
<dbReference type="STRING" id="1121449.SAMN02745704_02405"/>
<dbReference type="InterPro" id="IPR001610">
    <property type="entry name" value="PAC"/>
</dbReference>
<comment type="catalytic activity">
    <reaction evidence="1">
        <text>ATP + protein L-histidine = ADP + protein N-phospho-L-histidine.</text>
        <dbReference type="EC" id="2.7.13.3"/>
    </reaction>
</comment>
<dbReference type="InterPro" id="IPR013655">
    <property type="entry name" value="PAS_fold_3"/>
</dbReference>
<dbReference type="PROSITE" id="PS50109">
    <property type="entry name" value="HIS_KIN"/>
    <property type="match status" value="1"/>
</dbReference>
<dbReference type="Pfam" id="PF13426">
    <property type="entry name" value="PAS_9"/>
    <property type="match status" value="1"/>
</dbReference>
<dbReference type="InterPro" id="IPR003661">
    <property type="entry name" value="HisK_dim/P_dom"/>
</dbReference>
<dbReference type="Gene3D" id="3.30.450.20">
    <property type="entry name" value="PAS domain"/>
    <property type="match status" value="2"/>
</dbReference>
<dbReference type="GO" id="GO:0030295">
    <property type="term" value="F:protein kinase activator activity"/>
    <property type="evidence" value="ECO:0007669"/>
    <property type="project" value="TreeGrafter"/>
</dbReference>
<proteinExistence type="predicted"/>
<dbReference type="SMART" id="SM00388">
    <property type="entry name" value="HisKA"/>
    <property type="match status" value="1"/>
</dbReference>
<feature type="domain" description="Histidine kinase" evidence="7">
    <location>
        <begin position="315"/>
        <end position="534"/>
    </location>
</feature>
<dbReference type="SUPFAM" id="SSF47384">
    <property type="entry name" value="Homodimeric domain of signal transducing histidine kinase"/>
    <property type="match status" value="1"/>
</dbReference>
<dbReference type="Pfam" id="PF02518">
    <property type="entry name" value="HATPase_c"/>
    <property type="match status" value="1"/>
</dbReference>
<evidence type="ECO:0000256" key="6">
    <source>
        <dbReference type="SAM" id="MobiDB-lite"/>
    </source>
</evidence>
<dbReference type="Pfam" id="PF00512">
    <property type="entry name" value="HisKA"/>
    <property type="match status" value="1"/>
</dbReference>
<feature type="domain" description="PAC" evidence="9">
    <location>
        <begin position="134"/>
        <end position="186"/>
    </location>
</feature>
<dbReference type="SUPFAM" id="SSF55874">
    <property type="entry name" value="ATPase domain of HSP90 chaperone/DNA topoisomerase II/histidine kinase"/>
    <property type="match status" value="1"/>
</dbReference>
<keyword evidence="4" id="KW-0418">Kinase</keyword>
<evidence type="ECO:0000256" key="3">
    <source>
        <dbReference type="ARBA" id="ARBA00022679"/>
    </source>
</evidence>
<dbReference type="PANTHER" id="PTHR42878">
    <property type="entry name" value="TWO-COMPONENT HISTIDINE KINASE"/>
    <property type="match status" value="1"/>
</dbReference>
<evidence type="ECO:0000259" key="9">
    <source>
        <dbReference type="PROSITE" id="PS50113"/>
    </source>
</evidence>
<dbReference type="InterPro" id="IPR036890">
    <property type="entry name" value="HATPase_C_sf"/>
</dbReference>
<dbReference type="SUPFAM" id="SSF55785">
    <property type="entry name" value="PYP-like sensor domain (PAS domain)"/>
    <property type="match status" value="2"/>
</dbReference>
<protein>
    <recommendedName>
        <fullName evidence="2">histidine kinase</fullName>
        <ecNumber evidence="2">2.7.13.3</ecNumber>
    </recommendedName>
</protein>
<dbReference type="CDD" id="cd00130">
    <property type="entry name" value="PAS"/>
    <property type="match status" value="2"/>
</dbReference>
<evidence type="ECO:0000256" key="2">
    <source>
        <dbReference type="ARBA" id="ARBA00012438"/>
    </source>
</evidence>
<feature type="domain" description="PAS" evidence="8">
    <location>
        <begin position="187"/>
        <end position="223"/>
    </location>
</feature>
<dbReference type="EMBL" id="FUYC01000015">
    <property type="protein sequence ID" value="SKA92211.1"/>
    <property type="molecule type" value="Genomic_DNA"/>
</dbReference>
<dbReference type="GO" id="GO:0000156">
    <property type="term" value="F:phosphorelay response regulator activity"/>
    <property type="evidence" value="ECO:0007669"/>
    <property type="project" value="TreeGrafter"/>
</dbReference>
<keyword evidence="11" id="KW-1185">Reference proteome</keyword>
<dbReference type="GO" id="GO:0016020">
    <property type="term" value="C:membrane"/>
    <property type="evidence" value="ECO:0007669"/>
    <property type="project" value="UniProtKB-SubCell"/>
</dbReference>
<keyword evidence="5" id="KW-0472">Membrane</keyword>
<dbReference type="InterPro" id="IPR035965">
    <property type="entry name" value="PAS-like_dom_sf"/>
</dbReference>
<reference evidence="10 11" key="1">
    <citation type="submission" date="2017-02" db="EMBL/GenBank/DDBJ databases">
        <authorList>
            <person name="Peterson S.W."/>
        </authorList>
    </citation>
    <scope>NUCLEOTIDE SEQUENCE [LARGE SCALE GENOMIC DNA]</scope>
    <source>
        <strain evidence="10 11">DSM 16080</strain>
    </source>
</reference>
<dbReference type="InterPro" id="IPR003594">
    <property type="entry name" value="HATPase_dom"/>
</dbReference>
<dbReference type="GO" id="GO:0007234">
    <property type="term" value="P:osmosensory signaling via phosphorelay pathway"/>
    <property type="evidence" value="ECO:0007669"/>
    <property type="project" value="TreeGrafter"/>
</dbReference>
<sequence>MRRFIHATSRKRSRNDKRFPRRSLFSGRDRLLQRQLQQASAQEPQQTPPADAPADEEQDIERRILSRAVEQSPVSVVITDTQGCIEYVNPQFTKVTGYTAEEAIGQNPRILKSDKQPAAFYRILWQTITSGRDWNGEFCNLKKNGEEYWEKATISPVKDATGKITHFLALKEDITARRQAQLRLRESEERYRQMVEDTDNIVTRVDAAGNYTFLSRAAKRLFGETARVGSLAFENVHPDDRARTMESYSRWITDQPRRIQFENRVLDASGETRYIHWTISFRFGPDGSLRATTSIGHDMTRDHQLRQLREDVDRITRHDLKAPLLGIISVPQLLLEQKNLTEDQRGLIQAMEDAGYHMLRLINLSLDIYKIETGAYRLRPRKVNLRDVLERVITGIARSFPGRKVLVERPDLEPEQLETERTSPYLIYGEELLCHSTLSNLLRNALAATPKGEVTRVTLFPGEPAQVTIHNPLPVPREVRHRFFEKYVSSGKASGTGLGTYSARLLTRVQNGILNMQTSEKDGTTLTITLPRPPEHAR</sequence>
<dbReference type="RefSeq" id="WP_078717950.1">
    <property type="nucleotide sequence ID" value="NZ_FUYC01000015.1"/>
</dbReference>
<dbReference type="InterPro" id="IPR050351">
    <property type="entry name" value="BphY/WalK/GraS-like"/>
</dbReference>
<accession>A0A1T4XT39</accession>
<dbReference type="Proteomes" id="UP000190027">
    <property type="component" value="Unassembled WGS sequence"/>
</dbReference>
<dbReference type="PANTHER" id="PTHR42878:SF14">
    <property type="entry name" value="OSMOLARITY TWO-COMPONENT SYSTEM PROTEIN SSK1"/>
    <property type="match status" value="1"/>
</dbReference>
<dbReference type="EC" id="2.7.13.3" evidence="2"/>
<evidence type="ECO:0000259" key="8">
    <source>
        <dbReference type="PROSITE" id="PS50112"/>
    </source>
</evidence>
<dbReference type="Gene3D" id="3.30.565.10">
    <property type="entry name" value="Histidine kinase-like ATPase, C-terminal domain"/>
    <property type="match status" value="1"/>
</dbReference>
<dbReference type="CDD" id="cd00082">
    <property type="entry name" value="HisKA"/>
    <property type="match status" value="1"/>
</dbReference>
<keyword evidence="3" id="KW-0808">Transferase</keyword>
<dbReference type="PROSITE" id="PS50112">
    <property type="entry name" value="PAS"/>
    <property type="match status" value="2"/>
</dbReference>
<feature type="compositionally biased region" description="Low complexity" evidence="6">
    <location>
        <begin position="33"/>
        <end position="45"/>
    </location>
</feature>
<organism evidence="10 11">
    <name type="scientific">Paucidesulfovibrio gracilis DSM 16080</name>
    <dbReference type="NCBI Taxonomy" id="1121449"/>
    <lineage>
        <taxon>Bacteria</taxon>
        <taxon>Pseudomonadati</taxon>
        <taxon>Thermodesulfobacteriota</taxon>
        <taxon>Desulfovibrionia</taxon>
        <taxon>Desulfovibrionales</taxon>
        <taxon>Desulfovibrionaceae</taxon>
        <taxon>Paucidesulfovibrio</taxon>
    </lineage>
</organism>
<dbReference type="AlphaFoldDB" id="A0A1T4XT39"/>
<feature type="region of interest" description="Disordered" evidence="6">
    <location>
        <begin position="1"/>
        <end position="59"/>
    </location>
</feature>
<name>A0A1T4XT39_9BACT</name>
<evidence type="ECO:0000256" key="5">
    <source>
        <dbReference type="ARBA" id="ARBA00023136"/>
    </source>
</evidence>
<dbReference type="SMART" id="SM00086">
    <property type="entry name" value="PAC"/>
    <property type="match status" value="2"/>
</dbReference>
<dbReference type="NCBIfam" id="TIGR00229">
    <property type="entry name" value="sensory_box"/>
    <property type="match status" value="2"/>
</dbReference>
<gene>
    <name evidence="10" type="ORF">SAMN02745704_02405</name>
</gene>
<dbReference type="SMART" id="SM00091">
    <property type="entry name" value="PAS"/>
    <property type="match status" value="2"/>
</dbReference>
<evidence type="ECO:0000256" key="1">
    <source>
        <dbReference type="ARBA" id="ARBA00000085"/>
    </source>
</evidence>
<dbReference type="OrthoDB" id="9787818at2"/>
<feature type="compositionally biased region" description="Basic residues" evidence="6">
    <location>
        <begin position="1"/>
        <end position="21"/>
    </location>
</feature>
<dbReference type="SMART" id="SM00387">
    <property type="entry name" value="HATPase_c"/>
    <property type="match status" value="1"/>
</dbReference>
<evidence type="ECO:0000313" key="10">
    <source>
        <dbReference type="EMBL" id="SKA92211.1"/>
    </source>
</evidence>
<dbReference type="InterPro" id="IPR000700">
    <property type="entry name" value="PAS-assoc_C"/>
</dbReference>
<evidence type="ECO:0000256" key="4">
    <source>
        <dbReference type="ARBA" id="ARBA00022777"/>
    </source>
</evidence>
<evidence type="ECO:0000313" key="11">
    <source>
        <dbReference type="Proteomes" id="UP000190027"/>
    </source>
</evidence>
<evidence type="ECO:0000259" key="7">
    <source>
        <dbReference type="PROSITE" id="PS50109"/>
    </source>
</evidence>
<dbReference type="GO" id="GO:0000155">
    <property type="term" value="F:phosphorelay sensor kinase activity"/>
    <property type="evidence" value="ECO:0007669"/>
    <property type="project" value="InterPro"/>
</dbReference>
<dbReference type="Pfam" id="PF08447">
    <property type="entry name" value="PAS_3"/>
    <property type="match status" value="1"/>
</dbReference>
<dbReference type="InterPro" id="IPR000014">
    <property type="entry name" value="PAS"/>
</dbReference>
<dbReference type="PROSITE" id="PS50113">
    <property type="entry name" value="PAC"/>
    <property type="match status" value="1"/>
</dbReference>
<dbReference type="InterPro" id="IPR005467">
    <property type="entry name" value="His_kinase_dom"/>
</dbReference>